<feature type="compositionally biased region" description="Basic residues" evidence="1">
    <location>
        <begin position="19"/>
        <end position="31"/>
    </location>
</feature>
<proteinExistence type="predicted"/>
<feature type="region of interest" description="Disordered" evidence="1">
    <location>
        <begin position="228"/>
        <end position="309"/>
    </location>
</feature>
<name>A0AA35JKA4_SACUV</name>
<dbReference type="AlphaFoldDB" id="A0AA35JKA4"/>
<gene>
    <name evidence="2" type="primary">SUVC09G0820</name>
    <name evidence="2" type="ORF">SUVC_09G0820</name>
</gene>
<evidence type="ECO:0000313" key="3">
    <source>
        <dbReference type="Proteomes" id="UP001162090"/>
    </source>
</evidence>
<evidence type="ECO:0000313" key="2">
    <source>
        <dbReference type="EMBL" id="CAI4065323.1"/>
    </source>
</evidence>
<evidence type="ECO:0000256" key="1">
    <source>
        <dbReference type="SAM" id="MobiDB-lite"/>
    </source>
</evidence>
<dbReference type="EMBL" id="OX365920">
    <property type="protein sequence ID" value="CAI4065323.1"/>
    <property type="molecule type" value="Genomic_DNA"/>
</dbReference>
<accession>A0AA35JKA4</accession>
<feature type="compositionally biased region" description="Basic residues" evidence="1">
    <location>
        <begin position="255"/>
        <end position="271"/>
    </location>
</feature>
<dbReference type="Proteomes" id="UP001162090">
    <property type="component" value="Chromosome 9"/>
</dbReference>
<feature type="region of interest" description="Disordered" evidence="1">
    <location>
        <begin position="500"/>
        <end position="519"/>
    </location>
</feature>
<organism evidence="2 3">
    <name type="scientific">Saccharomyces uvarum</name>
    <name type="common">Yeast</name>
    <name type="synonym">Saccharomyces bayanus var. uvarum</name>
    <dbReference type="NCBI Taxonomy" id="230603"/>
    <lineage>
        <taxon>Eukaryota</taxon>
        <taxon>Fungi</taxon>
        <taxon>Dikarya</taxon>
        <taxon>Ascomycota</taxon>
        <taxon>Saccharomycotina</taxon>
        <taxon>Saccharomycetes</taxon>
        <taxon>Saccharomycetales</taxon>
        <taxon>Saccharomycetaceae</taxon>
        <taxon>Saccharomyces</taxon>
    </lineage>
</organism>
<feature type="region of interest" description="Disordered" evidence="1">
    <location>
        <begin position="1"/>
        <end position="31"/>
    </location>
</feature>
<reference evidence="2" key="1">
    <citation type="submission" date="2022-10" db="EMBL/GenBank/DDBJ databases">
        <authorList>
            <person name="Byrne P K."/>
        </authorList>
    </citation>
    <scope>NUCLEOTIDE SEQUENCE</scope>
    <source>
        <strain evidence="2">CBS7001</strain>
    </source>
</reference>
<feature type="compositionally biased region" description="Low complexity" evidence="1">
    <location>
        <begin position="237"/>
        <end position="246"/>
    </location>
</feature>
<feature type="compositionally biased region" description="Polar residues" evidence="1">
    <location>
        <begin position="1"/>
        <end position="17"/>
    </location>
</feature>
<sequence>MVNKSKFNGGNGNAPSSRNNKKKYNNYRKKSVASSVRCENFGIARTDDDEKQVSMIFDKMNHLKKFSAEEDDDKNLFVQWSDDITDTLSGLWWTGTFLKLLISSALTGRAKKWFDSTTEGIDDHSIRTYTLEKFLALLSGEFDGVRVLRRESFAELLKLSINSETSLEKFAKISEFLTPYYLSSSAALDLFLTKLKPCLQKQLGDAAFPMTLDIALLVAACEFAKGTSEERKDKNAENNNNNNDSNPIDLDPSTRKKRDTVKTNKKCKRKSIHENIDNAIKKSNGKKNVNEEELQVLHPKRRRQNESGKQISLPTAALADILPLNQNISNINASNKQFNASSSLDSYTSLKSNSFQHHLTNETPILDGNRSFPITTPAVASLAYDKVENIKNETNIHDEAINDIPLSLASSNDFVKKSVAESMSWKSIRGNVGVPNSNVKSFLRGDESNHQMARRSHATHVSSHSNIFKPAQTACYDSNKTNFTENNKIGEINKLNPFTKNENTIKSDKSKGPKNPVTSVKVNKPSYFIDLEKPQSMHNENRSVGLLAQKSYPLHNFAVRTRNARFNDRPSNYTSAHGNLNAIHPLSLKINNIQCLSKPGKREADTNKEVNVPKMTVQEKGTVNSIIAKDNDGRSNSVENPFLGNTLNETKLNSYYI</sequence>
<protein>
    <submittedName>
        <fullName evidence="2">Uncharacterized protein</fullName>
    </submittedName>
</protein>